<feature type="domain" description="Aminotransferase class V" evidence="3">
    <location>
        <begin position="3"/>
        <end position="365"/>
    </location>
</feature>
<dbReference type="Pfam" id="PF00266">
    <property type="entry name" value="Aminotran_5"/>
    <property type="match status" value="1"/>
</dbReference>
<dbReference type="InterPro" id="IPR000192">
    <property type="entry name" value="Aminotrans_V_dom"/>
</dbReference>
<evidence type="ECO:0000256" key="1">
    <source>
        <dbReference type="ARBA" id="ARBA00001933"/>
    </source>
</evidence>
<comment type="caution">
    <text evidence="4">The sequence shown here is derived from an EMBL/GenBank/DDBJ whole genome shotgun (WGS) entry which is preliminary data.</text>
</comment>
<gene>
    <name evidence="4" type="ORF">HNQ94_002311</name>
</gene>
<dbReference type="PIRSF" id="PIRSF005572">
    <property type="entry name" value="NifS"/>
    <property type="match status" value="1"/>
</dbReference>
<dbReference type="SUPFAM" id="SSF53383">
    <property type="entry name" value="PLP-dependent transferases"/>
    <property type="match status" value="1"/>
</dbReference>
<protein>
    <submittedName>
        <fullName evidence="4">Cysteine desulfurase</fullName>
        <ecNumber evidence="4">2.8.1.7</ecNumber>
    </submittedName>
</protein>
<evidence type="ECO:0000313" key="4">
    <source>
        <dbReference type="EMBL" id="MBB6453860.1"/>
    </source>
</evidence>
<dbReference type="InterPro" id="IPR015422">
    <property type="entry name" value="PyrdxlP-dep_Trfase_small"/>
</dbReference>
<reference evidence="4 5" key="1">
    <citation type="submission" date="2020-08" db="EMBL/GenBank/DDBJ databases">
        <title>Genomic Encyclopedia of Type Strains, Phase IV (KMG-IV): sequencing the most valuable type-strain genomes for metagenomic binning, comparative biology and taxonomic classification.</title>
        <authorList>
            <person name="Goeker M."/>
        </authorList>
    </citation>
    <scope>NUCLEOTIDE SEQUENCE [LARGE SCALE GENOMIC DNA]</scope>
    <source>
        <strain evidence="4 5">DSM 19612</strain>
    </source>
</reference>
<evidence type="ECO:0000256" key="2">
    <source>
        <dbReference type="ARBA" id="ARBA00022898"/>
    </source>
</evidence>
<dbReference type="Gene3D" id="3.90.1150.10">
    <property type="entry name" value="Aspartate Aminotransferase, domain 1"/>
    <property type="match status" value="1"/>
</dbReference>
<name>A0A841Q626_9BACI</name>
<evidence type="ECO:0000313" key="5">
    <source>
        <dbReference type="Proteomes" id="UP000581688"/>
    </source>
</evidence>
<dbReference type="PANTHER" id="PTHR11601:SF36">
    <property type="entry name" value="CYSTEINE DESULFURASE NIFS-RELATED"/>
    <property type="match status" value="1"/>
</dbReference>
<dbReference type="AlphaFoldDB" id="A0A841Q626"/>
<keyword evidence="5" id="KW-1185">Reference proteome</keyword>
<dbReference type="Proteomes" id="UP000581688">
    <property type="component" value="Unassembled WGS sequence"/>
</dbReference>
<keyword evidence="2" id="KW-0663">Pyridoxal phosphate</keyword>
<accession>A0A841Q626</accession>
<dbReference type="InterPro" id="IPR015424">
    <property type="entry name" value="PyrdxlP-dep_Trfase"/>
</dbReference>
<dbReference type="InterPro" id="IPR016454">
    <property type="entry name" value="Cysteine_dSase"/>
</dbReference>
<proteinExistence type="predicted"/>
<evidence type="ECO:0000259" key="3">
    <source>
        <dbReference type="Pfam" id="PF00266"/>
    </source>
</evidence>
<dbReference type="Gene3D" id="3.40.640.10">
    <property type="entry name" value="Type I PLP-dependent aspartate aminotransferase-like (Major domain)"/>
    <property type="match status" value="1"/>
</dbReference>
<dbReference type="EMBL" id="JACHGH010000006">
    <property type="protein sequence ID" value="MBB6453860.1"/>
    <property type="molecule type" value="Genomic_DNA"/>
</dbReference>
<organism evidence="4 5">
    <name type="scientific">Salirhabdus euzebyi</name>
    <dbReference type="NCBI Taxonomy" id="394506"/>
    <lineage>
        <taxon>Bacteria</taxon>
        <taxon>Bacillati</taxon>
        <taxon>Bacillota</taxon>
        <taxon>Bacilli</taxon>
        <taxon>Bacillales</taxon>
        <taxon>Bacillaceae</taxon>
        <taxon>Salirhabdus</taxon>
    </lineage>
</organism>
<dbReference type="EC" id="2.8.1.7" evidence="4"/>
<keyword evidence="4" id="KW-0808">Transferase</keyword>
<sequence length="376" mass="41380">MKYFDYAATCPIRDEALELFVKTSREYYGNPNSLHDIGGKAFSLLTTCRKELANLLGVGAEEVYFTSGGTESNHLGVNALLSAQDDEKKHIITSLAEHSSIQQVLGKMEREGYDITYLPLNPNGVINVNELERAIRKDTALVCIQHGNGEIGTIQPILDIASICQEHQILLHTDCVQTFGKVDIKPIAEVVNSLSISSHKVYGPKGVGAMVVKQNTNWQSPFPSVTHEKGMRPGTINVPGIAAFTIAAQLTVQNRQENMDRAKDFRKAFIEELQPILNRLTVYEGLDDEQLFAIIGFSVEGIEGQWLMLECNRLGFAISTGSACQVGSQAISKTMLALGETDRKGKEFVRVSFGEKTTLEELQALGRSIVQITTIF</sequence>
<dbReference type="InterPro" id="IPR015421">
    <property type="entry name" value="PyrdxlP-dep_Trfase_major"/>
</dbReference>
<dbReference type="RefSeq" id="WP_174496597.1">
    <property type="nucleotide sequence ID" value="NZ_CADDWK010000008.1"/>
</dbReference>
<dbReference type="GO" id="GO:0031071">
    <property type="term" value="F:cysteine desulfurase activity"/>
    <property type="evidence" value="ECO:0007669"/>
    <property type="project" value="UniProtKB-EC"/>
</dbReference>
<dbReference type="NCBIfam" id="NF002806">
    <property type="entry name" value="PRK02948.1"/>
    <property type="match status" value="1"/>
</dbReference>
<comment type="cofactor">
    <cofactor evidence="1">
        <name>pyridoxal 5'-phosphate</name>
        <dbReference type="ChEBI" id="CHEBI:597326"/>
    </cofactor>
</comment>
<dbReference type="PANTHER" id="PTHR11601">
    <property type="entry name" value="CYSTEINE DESULFURYLASE FAMILY MEMBER"/>
    <property type="match status" value="1"/>
</dbReference>